<dbReference type="OrthoDB" id="102206at2759"/>
<dbReference type="InterPro" id="IPR009057">
    <property type="entry name" value="Homeodomain-like_sf"/>
</dbReference>
<dbReference type="InterPro" id="IPR006600">
    <property type="entry name" value="HTH_CenpB_DNA-bd_dom"/>
</dbReference>
<feature type="non-terminal residue" evidence="3">
    <location>
        <position position="330"/>
    </location>
</feature>
<proteinExistence type="predicted"/>
<feature type="domain" description="HTH CENPB-type" evidence="2">
    <location>
        <begin position="87"/>
        <end position="160"/>
    </location>
</feature>
<dbReference type="GO" id="GO:0005634">
    <property type="term" value="C:nucleus"/>
    <property type="evidence" value="ECO:0007669"/>
    <property type="project" value="TreeGrafter"/>
</dbReference>
<reference evidence="3 4" key="1">
    <citation type="journal article" date="2017" name="Genome Biol. Evol.">
        <title>Phytophthora megakarya and P. palmivora, closely related causal agents of cacao black pod rot, underwent increases in genome sizes and gene numbers by different mechanisms.</title>
        <authorList>
            <person name="Ali S.S."/>
            <person name="Shao J."/>
            <person name="Lary D.J."/>
            <person name="Kronmiller B."/>
            <person name="Shen D."/>
            <person name="Strem M.D."/>
            <person name="Amoako-Attah I."/>
            <person name="Akrofi A.Y."/>
            <person name="Begoude B.A."/>
            <person name="Ten Hoopen G.M."/>
            <person name="Coulibaly K."/>
            <person name="Kebe B.I."/>
            <person name="Melnick R.L."/>
            <person name="Guiltinan M.J."/>
            <person name="Tyler B.M."/>
            <person name="Meinhardt L.W."/>
            <person name="Bailey B.A."/>
        </authorList>
    </citation>
    <scope>NUCLEOTIDE SEQUENCE [LARGE SCALE GENOMIC DNA]</scope>
    <source>
        <strain evidence="4">sbr112.9</strain>
    </source>
</reference>
<organism evidence="3 4">
    <name type="scientific">Phytophthora palmivora</name>
    <dbReference type="NCBI Taxonomy" id="4796"/>
    <lineage>
        <taxon>Eukaryota</taxon>
        <taxon>Sar</taxon>
        <taxon>Stramenopiles</taxon>
        <taxon>Oomycota</taxon>
        <taxon>Peronosporomycetes</taxon>
        <taxon>Peronosporales</taxon>
        <taxon>Peronosporaceae</taxon>
        <taxon>Phytophthora</taxon>
    </lineage>
</organism>
<dbReference type="Pfam" id="PF03221">
    <property type="entry name" value="HTH_Tnp_Tc5"/>
    <property type="match status" value="1"/>
</dbReference>
<accession>A0A2P4X4G9</accession>
<dbReference type="Gene3D" id="1.10.10.60">
    <property type="entry name" value="Homeodomain-like"/>
    <property type="match status" value="1"/>
</dbReference>
<protein>
    <recommendedName>
        <fullName evidence="2">HTH CENPB-type domain-containing protein</fullName>
    </recommendedName>
</protein>
<evidence type="ECO:0000259" key="2">
    <source>
        <dbReference type="PROSITE" id="PS51253"/>
    </source>
</evidence>
<keyword evidence="4" id="KW-1185">Reference proteome</keyword>
<gene>
    <name evidence="3" type="ORF">PHPALM_30701</name>
</gene>
<dbReference type="EMBL" id="NCKW01016868">
    <property type="protein sequence ID" value="POM60445.1"/>
    <property type="molecule type" value="Genomic_DNA"/>
</dbReference>
<dbReference type="AlphaFoldDB" id="A0A2P4X4G9"/>
<dbReference type="PROSITE" id="PS51253">
    <property type="entry name" value="HTH_CENPB"/>
    <property type="match status" value="1"/>
</dbReference>
<dbReference type="GO" id="GO:0003677">
    <property type="term" value="F:DNA binding"/>
    <property type="evidence" value="ECO:0007669"/>
    <property type="project" value="UniProtKB-KW"/>
</dbReference>
<name>A0A2P4X4G9_9STRA</name>
<dbReference type="Proteomes" id="UP000237271">
    <property type="component" value="Unassembled WGS sequence"/>
</dbReference>
<dbReference type="SUPFAM" id="SSF46689">
    <property type="entry name" value="Homeodomain-like"/>
    <property type="match status" value="1"/>
</dbReference>
<keyword evidence="1" id="KW-0238">DNA-binding</keyword>
<evidence type="ECO:0000313" key="3">
    <source>
        <dbReference type="EMBL" id="POM60445.1"/>
    </source>
</evidence>
<dbReference type="PANTHER" id="PTHR19303">
    <property type="entry name" value="TRANSPOSON"/>
    <property type="match status" value="1"/>
</dbReference>
<dbReference type="InterPro" id="IPR050863">
    <property type="entry name" value="CenT-Element_Derived"/>
</dbReference>
<sequence>MGRPHTTGKGRQRKQYKRVAVAYSDKKDWLDYLDKGHTVKQCITHFCGELSLKEHRAKEKLLCKWKKAAFSIREACASGRGRHHKGRKLGDATVLSKIAEDEIVQWINGLRQEGVPVSRFMLKTEAKQVAATFNIPTDHFAASDTWIQLFLRRHKLALRTKTRQGQTTPEDVAEAASKFRTLVLQTAIENNCSQILNADQTAVFFEYIPKKTVDTRGTKTVWVKCANKDKQRATAMLLGDNQGTKYDPFIVFKSTPARNLAKQSENNALRHGFGEPTWREVKKLQNDHPCQIYGNKTAWWNTELSKKFLEFHFSSRENPGEKIILLWDDF</sequence>
<comment type="caution">
    <text evidence="3">The sequence shown here is derived from an EMBL/GenBank/DDBJ whole genome shotgun (WGS) entry which is preliminary data.</text>
</comment>
<evidence type="ECO:0000313" key="4">
    <source>
        <dbReference type="Proteomes" id="UP000237271"/>
    </source>
</evidence>
<evidence type="ECO:0000256" key="1">
    <source>
        <dbReference type="ARBA" id="ARBA00023125"/>
    </source>
</evidence>
<dbReference type="PANTHER" id="PTHR19303:SF57">
    <property type="entry name" value="HTH CENPB-TYPE DOMAIN-CONTAINING PROTEIN"/>
    <property type="match status" value="1"/>
</dbReference>
<dbReference type="SMART" id="SM00674">
    <property type="entry name" value="CENPB"/>
    <property type="match status" value="1"/>
</dbReference>